<dbReference type="RefSeq" id="WP_090221182.1">
    <property type="nucleotide sequence ID" value="NZ_CANLDO010000030.1"/>
</dbReference>
<feature type="domain" description="YjiS-like" evidence="1">
    <location>
        <begin position="26"/>
        <end position="59"/>
    </location>
</feature>
<dbReference type="Proteomes" id="UP000198767">
    <property type="component" value="Unassembled WGS sequence"/>
</dbReference>
<keyword evidence="3" id="KW-1185">Reference proteome</keyword>
<organism evidence="2 3">
    <name type="scientific">Epibacterium ulvae</name>
    <dbReference type="NCBI Taxonomy" id="1156985"/>
    <lineage>
        <taxon>Bacteria</taxon>
        <taxon>Pseudomonadati</taxon>
        <taxon>Pseudomonadota</taxon>
        <taxon>Alphaproteobacteria</taxon>
        <taxon>Rhodobacterales</taxon>
        <taxon>Roseobacteraceae</taxon>
        <taxon>Epibacterium</taxon>
    </lineage>
</organism>
<dbReference type="OrthoDB" id="8244198at2"/>
<reference evidence="2 3" key="1">
    <citation type="submission" date="2016-10" db="EMBL/GenBank/DDBJ databases">
        <authorList>
            <person name="de Groot N.N."/>
        </authorList>
    </citation>
    <scope>NUCLEOTIDE SEQUENCE [LARGE SCALE GENOMIC DNA]</scope>
    <source>
        <strain evidence="2 3">U95</strain>
    </source>
</reference>
<dbReference type="Pfam" id="PF06568">
    <property type="entry name" value="YjiS-like"/>
    <property type="match status" value="1"/>
</dbReference>
<dbReference type="InterPro" id="IPR009506">
    <property type="entry name" value="YjiS-like"/>
</dbReference>
<dbReference type="STRING" id="1156985.SAMN04488118_11914"/>
<evidence type="ECO:0000259" key="1">
    <source>
        <dbReference type="Pfam" id="PF06568"/>
    </source>
</evidence>
<evidence type="ECO:0000313" key="3">
    <source>
        <dbReference type="Proteomes" id="UP000198767"/>
    </source>
</evidence>
<accession>A0A1G5RIC5</accession>
<name>A0A1G5RIC5_9RHOB</name>
<gene>
    <name evidence="2" type="ORF">SAMN04488118_11914</name>
</gene>
<protein>
    <recommendedName>
        <fullName evidence="1">YjiS-like domain-containing protein</fullName>
    </recommendedName>
</protein>
<sequence length="70" mass="7844">MAYVNTTAATFGPFARLHALVEGFKARLALYKEYSATVSEMMALSERELNDIGISRYDVKEIARKHVYGA</sequence>
<proteinExistence type="predicted"/>
<dbReference type="EMBL" id="FMWG01000019">
    <property type="protein sequence ID" value="SCZ73797.1"/>
    <property type="molecule type" value="Genomic_DNA"/>
</dbReference>
<evidence type="ECO:0000313" key="2">
    <source>
        <dbReference type="EMBL" id="SCZ73797.1"/>
    </source>
</evidence>
<dbReference type="AlphaFoldDB" id="A0A1G5RIC5"/>